<feature type="region of interest" description="Disordered" evidence="1">
    <location>
        <begin position="1"/>
        <end position="27"/>
    </location>
</feature>
<evidence type="ECO:0000256" key="1">
    <source>
        <dbReference type="SAM" id="MobiDB-lite"/>
    </source>
</evidence>
<sequence>MSSNTDWAWDADPPLTNTYWDGPDMEEPETWQETATKEFPEDQAEIAIQKYAHKHKVEGVFWVEGGKRFVWGPDITNSHFSAGKPLYIWGSDGRAYVPWENEPTLKVIDRPRPPSYTLTIRHPSFKGWNLPKEHPRHFLKFPKEIQQLIFHFAITVSGPDMVEPQTIHSNWKTEIRNVTYHRHINHSPRCDPREGICRDHPQERPYLAICQRHDTIGPYTKMHYVPRPDIDSTFLRTSKQFYDMGLPILYSKNEFFFPMVNAYRHESPPTMLPGSEIVHRPEPVFKPRLSEEDFDTAFNHIDKKISRTELPGWMYYDHFIRFLHTIGKKNAALIKSVRFSGTARIHHNCVHELCGKEGCDEDLVAALEVYIPFIRRFCTGLERLSVEAIKDYTYERGVANGFIRAITDGPMITEEVFSPLLEELKTIDNLKELSIIDDSYDSADMGLAFADETVKWVTDRAATRKREQREAYAKAKAEEVEIARLTIQVREQNVHCGFCGEGHIWAECWNLCDFCGAFGHFWKACPEGPPARDADE</sequence>
<reference evidence="2 3" key="1">
    <citation type="submission" date="2016-03" db="EMBL/GenBank/DDBJ databases">
        <authorList>
            <person name="Ploux O."/>
        </authorList>
    </citation>
    <scope>NUCLEOTIDE SEQUENCE [LARGE SCALE GENOMIC DNA]</scope>
    <source>
        <strain evidence="2 3">UAMH 11012</strain>
    </source>
</reference>
<proteinExistence type="predicted"/>
<dbReference type="Gene3D" id="4.10.60.10">
    <property type="entry name" value="Zinc finger, CCHC-type"/>
    <property type="match status" value="1"/>
</dbReference>
<dbReference type="Proteomes" id="UP000184330">
    <property type="component" value="Unassembled WGS sequence"/>
</dbReference>
<dbReference type="AlphaFoldDB" id="A0A1L7XGI2"/>
<gene>
    <name evidence="2" type="ORF">PAC_13954</name>
</gene>
<dbReference type="EMBL" id="FJOG01000025">
    <property type="protein sequence ID" value="CZR64057.1"/>
    <property type="molecule type" value="Genomic_DNA"/>
</dbReference>
<name>A0A1L7XGI2_9HELO</name>
<organism evidence="2 3">
    <name type="scientific">Phialocephala subalpina</name>
    <dbReference type="NCBI Taxonomy" id="576137"/>
    <lineage>
        <taxon>Eukaryota</taxon>
        <taxon>Fungi</taxon>
        <taxon>Dikarya</taxon>
        <taxon>Ascomycota</taxon>
        <taxon>Pezizomycotina</taxon>
        <taxon>Leotiomycetes</taxon>
        <taxon>Helotiales</taxon>
        <taxon>Mollisiaceae</taxon>
        <taxon>Phialocephala</taxon>
        <taxon>Phialocephala fortinii species complex</taxon>
    </lineage>
</organism>
<evidence type="ECO:0008006" key="4">
    <source>
        <dbReference type="Google" id="ProtNLM"/>
    </source>
</evidence>
<evidence type="ECO:0000313" key="3">
    <source>
        <dbReference type="Proteomes" id="UP000184330"/>
    </source>
</evidence>
<evidence type="ECO:0000313" key="2">
    <source>
        <dbReference type="EMBL" id="CZR64057.1"/>
    </source>
</evidence>
<accession>A0A1L7XGI2</accession>
<keyword evidence="3" id="KW-1185">Reference proteome</keyword>
<dbReference type="OrthoDB" id="3505248at2759"/>
<protein>
    <recommendedName>
        <fullName evidence="4">CCHC-type domain-containing protein</fullName>
    </recommendedName>
</protein>